<keyword evidence="2" id="KW-1185">Reference proteome</keyword>
<dbReference type="Proteomes" id="UP000243686">
    <property type="component" value="Unassembled WGS sequence"/>
</dbReference>
<protein>
    <submittedName>
        <fullName evidence="1">Uncharacterized protein</fullName>
    </submittedName>
</protein>
<gene>
    <name evidence="1" type="ORF">X801_00477</name>
</gene>
<dbReference type="EMBL" id="KV891517">
    <property type="protein sequence ID" value="OON23603.1"/>
    <property type="molecule type" value="Genomic_DNA"/>
</dbReference>
<proteinExistence type="predicted"/>
<name>A0A1S8XAY5_OPIVI</name>
<sequence length="93" mass="10786">MFLRDRGMATSRTTPYNPRAQYQAKNFLTSTEDQCMALLFRLGYRLQAPSHSINPPGDETAPPELFSEIPENVLQYITDQQRVRPYNLRNHEA</sequence>
<accession>A0A1S8XAY5</accession>
<reference evidence="1 2" key="1">
    <citation type="submission" date="2015-03" db="EMBL/GenBank/DDBJ databases">
        <title>Draft genome of the nematode, Opisthorchis viverrini.</title>
        <authorList>
            <person name="Mitreva M."/>
        </authorList>
    </citation>
    <scope>NUCLEOTIDE SEQUENCE [LARGE SCALE GENOMIC DNA]</scope>
    <source>
        <strain evidence="1">Khon Kaen</strain>
    </source>
</reference>
<dbReference type="AlphaFoldDB" id="A0A1S8XAY5"/>
<evidence type="ECO:0000313" key="2">
    <source>
        <dbReference type="Proteomes" id="UP000243686"/>
    </source>
</evidence>
<organism evidence="1 2">
    <name type="scientific">Opisthorchis viverrini</name>
    <name type="common">Southeast Asian liver fluke</name>
    <dbReference type="NCBI Taxonomy" id="6198"/>
    <lineage>
        <taxon>Eukaryota</taxon>
        <taxon>Metazoa</taxon>
        <taxon>Spiralia</taxon>
        <taxon>Lophotrochozoa</taxon>
        <taxon>Platyhelminthes</taxon>
        <taxon>Trematoda</taxon>
        <taxon>Digenea</taxon>
        <taxon>Opisthorchiida</taxon>
        <taxon>Opisthorchiata</taxon>
        <taxon>Opisthorchiidae</taxon>
        <taxon>Opisthorchis</taxon>
    </lineage>
</organism>
<evidence type="ECO:0000313" key="1">
    <source>
        <dbReference type="EMBL" id="OON23603.1"/>
    </source>
</evidence>